<feature type="transmembrane region" description="Helical" evidence="1">
    <location>
        <begin position="61"/>
        <end position="78"/>
    </location>
</feature>
<name>A0A2T0UH33_9ACTN</name>
<proteinExistence type="predicted"/>
<organism evidence="2 3">
    <name type="scientific">Glycomyces artemisiae</name>
    <dbReference type="NCBI Taxonomy" id="1076443"/>
    <lineage>
        <taxon>Bacteria</taxon>
        <taxon>Bacillati</taxon>
        <taxon>Actinomycetota</taxon>
        <taxon>Actinomycetes</taxon>
        <taxon>Glycomycetales</taxon>
        <taxon>Glycomycetaceae</taxon>
        <taxon>Glycomyces</taxon>
    </lineage>
</organism>
<evidence type="ECO:0000313" key="2">
    <source>
        <dbReference type="EMBL" id="PRY57260.1"/>
    </source>
</evidence>
<keyword evidence="1" id="KW-0472">Membrane</keyword>
<dbReference type="AlphaFoldDB" id="A0A2T0UH33"/>
<feature type="transmembrane region" description="Helical" evidence="1">
    <location>
        <begin position="84"/>
        <end position="102"/>
    </location>
</feature>
<reference evidence="2 3" key="1">
    <citation type="submission" date="2018-03" db="EMBL/GenBank/DDBJ databases">
        <title>Genomic Encyclopedia of Type Strains, Phase III (KMG-III): the genomes of soil and plant-associated and newly described type strains.</title>
        <authorList>
            <person name="Whitman W."/>
        </authorList>
    </citation>
    <scope>NUCLEOTIDE SEQUENCE [LARGE SCALE GENOMIC DNA]</scope>
    <source>
        <strain evidence="2 3">CGMCC 4.7067</strain>
    </source>
</reference>
<accession>A0A2T0UH33</accession>
<evidence type="ECO:0000313" key="3">
    <source>
        <dbReference type="Proteomes" id="UP000238176"/>
    </source>
</evidence>
<keyword evidence="1" id="KW-0812">Transmembrane</keyword>
<keyword evidence="3" id="KW-1185">Reference proteome</keyword>
<dbReference type="EMBL" id="PVTJ01000007">
    <property type="protein sequence ID" value="PRY57260.1"/>
    <property type="molecule type" value="Genomic_DNA"/>
</dbReference>
<comment type="caution">
    <text evidence="2">The sequence shown here is derived from an EMBL/GenBank/DDBJ whole genome shotgun (WGS) entry which is preliminary data.</text>
</comment>
<dbReference type="Proteomes" id="UP000238176">
    <property type="component" value="Unassembled WGS sequence"/>
</dbReference>
<sequence>MSFDTGLQLAGVVVAAAGTYYAFRQYRLAHTTQRERGDADRDGGAVEFFTLKRHPDTTGKVVAWCIIAAGAVFGFWSLENAESGTQSAIGAVIALAGMFFGARMVDSADDTIGVELNEAGMVVRRNYERPREWRIAWDQVDHVAIVHKYSTERVVVAVLKPNSGFVPGMPQERYSSRDGGYEMCDLREAKPSEEAFLEALRRFSGRDVRK</sequence>
<feature type="transmembrane region" description="Helical" evidence="1">
    <location>
        <begin position="6"/>
        <end position="23"/>
    </location>
</feature>
<keyword evidence="1" id="KW-1133">Transmembrane helix</keyword>
<gene>
    <name evidence="2" type="ORF">B0I28_107108</name>
</gene>
<protein>
    <submittedName>
        <fullName evidence="2">Uncharacterized protein</fullName>
    </submittedName>
</protein>
<evidence type="ECO:0000256" key="1">
    <source>
        <dbReference type="SAM" id="Phobius"/>
    </source>
</evidence>